<sequence>MRTSDKDCTRARASTPEVSAIKSDVPGEYMPKQRGEDELASAPEARTNRTGARSRARADRSAAPGRTASVAWRWQTPRDRRWDLIHIMVLGAYASALCSSIDAPSPRSSEDGIEGPVPSVSSPASSSRPLHLRTRARAPWSYSPSPLNVGPAQAPAADERVPLPRIRRLHWSHGYLPASARPIRVRPLPPQIPPLQKLVP</sequence>
<evidence type="ECO:0000256" key="1">
    <source>
        <dbReference type="SAM" id="MobiDB-lite"/>
    </source>
</evidence>
<gene>
    <name evidence="2" type="ORF">WOLCODRAFT_167636</name>
</gene>
<feature type="region of interest" description="Disordered" evidence="1">
    <location>
        <begin position="102"/>
        <end position="132"/>
    </location>
</feature>
<evidence type="ECO:0000313" key="2">
    <source>
        <dbReference type="EMBL" id="PCH38816.1"/>
    </source>
</evidence>
<dbReference type="Proteomes" id="UP000218811">
    <property type="component" value="Unassembled WGS sequence"/>
</dbReference>
<protein>
    <submittedName>
        <fullName evidence="2">Uncharacterized protein</fullName>
    </submittedName>
</protein>
<organism evidence="2 3">
    <name type="scientific">Wolfiporia cocos (strain MD-104)</name>
    <name type="common">Brown rot fungus</name>
    <dbReference type="NCBI Taxonomy" id="742152"/>
    <lineage>
        <taxon>Eukaryota</taxon>
        <taxon>Fungi</taxon>
        <taxon>Dikarya</taxon>
        <taxon>Basidiomycota</taxon>
        <taxon>Agaricomycotina</taxon>
        <taxon>Agaricomycetes</taxon>
        <taxon>Polyporales</taxon>
        <taxon>Phaeolaceae</taxon>
        <taxon>Wolfiporia</taxon>
    </lineage>
</organism>
<keyword evidence="3" id="KW-1185">Reference proteome</keyword>
<feature type="region of interest" description="Disordered" evidence="1">
    <location>
        <begin position="1"/>
        <end position="68"/>
    </location>
</feature>
<name>A0A2H3J9D6_WOLCO</name>
<proteinExistence type="predicted"/>
<evidence type="ECO:0000313" key="3">
    <source>
        <dbReference type="Proteomes" id="UP000218811"/>
    </source>
</evidence>
<reference evidence="2 3" key="1">
    <citation type="journal article" date="2012" name="Science">
        <title>The Paleozoic origin of enzymatic lignin decomposition reconstructed from 31 fungal genomes.</title>
        <authorList>
            <person name="Floudas D."/>
            <person name="Binder M."/>
            <person name="Riley R."/>
            <person name="Barry K."/>
            <person name="Blanchette R.A."/>
            <person name="Henrissat B."/>
            <person name="Martinez A.T."/>
            <person name="Otillar R."/>
            <person name="Spatafora J.W."/>
            <person name="Yadav J.S."/>
            <person name="Aerts A."/>
            <person name="Benoit I."/>
            <person name="Boyd A."/>
            <person name="Carlson A."/>
            <person name="Copeland A."/>
            <person name="Coutinho P.M."/>
            <person name="de Vries R.P."/>
            <person name="Ferreira P."/>
            <person name="Findley K."/>
            <person name="Foster B."/>
            <person name="Gaskell J."/>
            <person name="Glotzer D."/>
            <person name="Gorecki P."/>
            <person name="Heitman J."/>
            <person name="Hesse C."/>
            <person name="Hori C."/>
            <person name="Igarashi K."/>
            <person name="Jurgens J.A."/>
            <person name="Kallen N."/>
            <person name="Kersten P."/>
            <person name="Kohler A."/>
            <person name="Kuees U."/>
            <person name="Kumar T.K.A."/>
            <person name="Kuo A."/>
            <person name="LaButti K."/>
            <person name="Larrondo L.F."/>
            <person name="Lindquist E."/>
            <person name="Ling A."/>
            <person name="Lombard V."/>
            <person name="Lucas S."/>
            <person name="Lundell T."/>
            <person name="Martin R."/>
            <person name="McLaughlin D.J."/>
            <person name="Morgenstern I."/>
            <person name="Morin E."/>
            <person name="Murat C."/>
            <person name="Nagy L.G."/>
            <person name="Nolan M."/>
            <person name="Ohm R.A."/>
            <person name="Patyshakuliyeva A."/>
            <person name="Rokas A."/>
            <person name="Ruiz-Duenas F.J."/>
            <person name="Sabat G."/>
            <person name="Salamov A."/>
            <person name="Samejima M."/>
            <person name="Schmutz J."/>
            <person name="Slot J.C."/>
            <person name="St John F."/>
            <person name="Stenlid J."/>
            <person name="Sun H."/>
            <person name="Sun S."/>
            <person name="Syed K."/>
            <person name="Tsang A."/>
            <person name="Wiebenga A."/>
            <person name="Young D."/>
            <person name="Pisabarro A."/>
            <person name="Eastwood D.C."/>
            <person name="Martin F."/>
            <person name="Cullen D."/>
            <person name="Grigoriev I.V."/>
            <person name="Hibbett D.S."/>
        </authorList>
    </citation>
    <scope>NUCLEOTIDE SEQUENCE [LARGE SCALE GENOMIC DNA]</scope>
    <source>
        <strain evidence="2 3">MD-104</strain>
    </source>
</reference>
<feature type="compositionally biased region" description="Basic and acidic residues" evidence="1">
    <location>
        <begin position="1"/>
        <end position="10"/>
    </location>
</feature>
<dbReference type="EMBL" id="KB467943">
    <property type="protein sequence ID" value="PCH38816.1"/>
    <property type="molecule type" value="Genomic_DNA"/>
</dbReference>
<accession>A0A2H3J9D6</accession>
<dbReference type="AlphaFoldDB" id="A0A2H3J9D6"/>
<feature type="compositionally biased region" description="Low complexity" evidence="1">
    <location>
        <begin position="116"/>
        <end position="129"/>
    </location>
</feature>